<dbReference type="Gene3D" id="2.40.30.170">
    <property type="match status" value="1"/>
</dbReference>
<keyword evidence="2" id="KW-0813">Transport</keyword>
<comment type="caution">
    <text evidence="5">The sequence shown here is derived from an EMBL/GenBank/DDBJ whole genome shotgun (WGS) entry which is preliminary data.</text>
</comment>
<dbReference type="InterPro" id="IPR006143">
    <property type="entry name" value="RND_pump_MFP"/>
</dbReference>
<accession>A0ABU9HZG1</accession>
<dbReference type="PANTHER" id="PTHR30097:SF4">
    <property type="entry name" value="SLR6042 PROTEIN"/>
    <property type="match status" value="1"/>
</dbReference>
<evidence type="ECO:0000259" key="4">
    <source>
        <dbReference type="Pfam" id="PF25975"/>
    </source>
</evidence>
<feature type="signal peptide" evidence="3">
    <location>
        <begin position="1"/>
        <end position="20"/>
    </location>
</feature>
<keyword evidence="6" id="KW-1185">Reference proteome</keyword>
<dbReference type="SUPFAM" id="SSF111369">
    <property type="entry name" value="HlyD-like secretion proteins"/>
    <property type="match status" value="1"/>
</dbReference>
<dbReference type="NCBIfam" id="TIGR01730">
    <property type="entry name" value="RND_mfp"/>
    <property type="match status" value="1"/>
</dbReference>
<evidence type="ECO:0000313" key="6">
    <source>
        <dbReference type="Proteomes" id="UP001464555"/>
    </source>
</evidence>
<dbReference type="RefSeq" id="WP_341697850.1">
    <property type="nucleotide sequence ID" value="NZ_JBBYHR010000009.1"/>
</dbReference>
<evidence type="ECO:0000313" key="5">
    <source>
        <dbReference type="EMBL" id="MEL1245552.1"/>
    </source>
</evidence>
<dbReference type="Pfam" id="PF25975">
    <property type="entry name" value="CzcB_C"/>
    <property type="match status" value="1"/>
</dbReference>
<dbReference type="Gene3D" id="2.40.420.20">
    <property type="match status" value="1"/>
</dbReference>
<organism evidence="5 6">
    <name type="scientific">Flavobacterium arundinis</name>
    <dbReference type="NCBI Taxonomy" id="3139143"/>
    <lineage>
        <taxon>Bacteria</taxon>
        <taxon>Pseudomonadati</taxon>
        <taxon>Bacteroidota</taxon>
        <taxon>Flavobacteriia</taxon>
        <taxon>Flavobacteriales</taxon>
        <taxon>Flavobacteriaceae</taxon>
        <taxon>Flavobacterium</taxon>
    </lineage>
</organism>
<dbReference type="Gene3D" id="2.40.50.100">
    <property type="match status" value="1"/>
</dbReference>
<dbReference type="InterPro" id="IPR051909">
    <property type="entry name" value="MFP_Cation_Efflux"/>
</dbReference>
<reference evidence="5 6" key="1">
    <citation type="submission" date="2024-04" db="EMBL/GenBank/DDBJ databases">
        <title>Flavobacterium sp. DGU11 16S ribosomal RNA gene Genome sequencing and assembly.</title>
        <authorList>
            <person name="Park S."/>
        </authorList>
    </citation>
    <scope>NUCLEOTIDE SEQUENCE [LARGE SCALE GENOMIC DNA]</scope>
    <source>
        <strain evidence="5 6">DGU11</strain>
    </source>
</reference>
<dbReference type="PANTHER" id="PTHR30097">
    <property type="entry name" value="CATION EFFLUX SYSTEM PROTEIN CUSB"/>
    <property type="match status" value="1"/>
</dbReference>
<dbReference type="EMBL" id="JBBYHR010000009">
    <property type="protein sequence ID" value="MEL1245552.1"/>
    <property type="molecule type" value="Genomic_DNA"/>
</dbReference>
<dbReference type="InterPro" id="IPR058649">
    <property type="entry name" value="CzcB_C"/>
</dbReference>
<protein>
    <submittedName>
        <fullName evidence="5">Efflux RND transporter periplasmic adaptor subunit</fullName>
    </submittedName>
</protein>
<dbReference type="Gene3D" id="1.10.287.470">
    <property type="entry name" value="Helix hairpin bin"/>
    <property type="match status" value="1"/>
</dbReference>
<dbReference type="Proteomes" id="UP001464555">
    <property type="component" value="Unassembled WGS sequence"/>
</dbReference>
<evidence type="ECO:0000256" key="3">
    <source>
        <dbReference type="SAM" id="SignalP"/>
    </source>
</evidence>
<sequence length="496" mass="52824">MQRHITALLLLMLTLAGCNSNNTSVAKSPEAEPLAQTLYTDKTELFVAYNPLVIGEVSTLAAHLTQLGDIFKPLTDAKVTVSLIVNGKGVRNTATVPKTGGLYVIDLKPSAAGKGTLVVDIQSKNFTDKITIENVVVYANAEAAQKAGHHDEDAGAIAFSKEQAWKIEFATAPAAKQEFHEVIRTNGQLISAPGDEMVIAANADGIVRFSGNKAQAGMAVQQGTPLFVISGDNLTQKNVDSSIRESRATYLKLKADYERASELVKDKIISQREFQTTKLAYDNARNDYNTVSKNYSGKGLGVAAPMSGFISSVSVTDGQFVQAGMPLATVSKNKRLLLRANVSQRYFSKLPGITSANFTLPDGKTYDTSDLNGKVASFGKSAAANSAFIPISFEIDNMGGLISGSTVQVFLKSGAVANALVIPFTAVMEEQGIYYVYVQTGGESFVKREVQLGANDGKNVQIIKGVAEGERVVSKGAYQIKLSAASGAMPAHSHEH</sequence>
<dbReference type="PROSITE" id="PS51257">
    <property type="entry name" value="PROKAR_LIPOPROTEIN"/>
    <property type="match status" value="1"/>
</dbReference>
<feature type="chain" id="PRO_5046474016" evidence="3">
    <location>
        <begin position="21"/>
        <end position="496"/>
    </location>
</feature>
<evidence type="ECO:0000256" key="2">
    <source>
        <dbReference type="ARBA" id="ARBA00022448"/>
    </source>
</evidence>
<proteinExistence type="inferred from homology"/>
<evidence type="ECO:0000256" key="1">
    <source>
        <dbReference type="ARBA" id="ARBA00009477"/>
    </source>
</evidence>
<name>A0ABU9HZG1_9FLAO</name>
<feature type="domain" description="CzcB-like C-terminal circularly permuted SH3-like" evidence="4">
    <location>
        <begin position="421"/>
        <end position="481"/>
    </location>
</feature>
<keyword evidence="3" id="KW-0732">Signal</keyword>
<gene>
    <name evidence="5" type="ORF">AAEO56_14855</name>
</gene>
<comment type="similarity">
    <text evidence="1">Belongs to the membrane fusion protein (MFP) (TC 8.A.1) family.</text>
</comment>